<dbReference type="PANTHER" id="PTHR20835:SF0">
    <property type="entry name" value="E3 UBIQUITIN-PROTEIN LIGASE PPP1R11"/>
    <property type="match status" value="1"/>
</dbReference>
<accession>A0ABP1FZM6</accession>
<comment type="caution">
    <text evidence="2">The sequence shown here is derived from an EMBL/GenBank/DDBJ whole genome shotgun (WGS) entry which is preliminary data.</text>
</comment>
<reference evidence="2 3" key="1">
    <citation type="submission" date="2024-06" db="EMBL/GenBank/DDBJ databases">
        <authorList>
            <person name="Kraege A."/>
            <person name="Thomma B."/>
        </authorList>
    </citation>
    <scope>NUCLEOTIDE SEQUENCE [LARGE SCALE GENOMIC DNA]</scope>
</reference>
<evidence type="ECO:0000256" key="1">
    <source>
        <dbReference type="SAM" id="MobiDB-lite"/>
    </source>
</evidence>
<protein>
    <submittedName>
        <fullName evidence="2">G7138 protein</fullName>
    </submittedName>
</protein>
<name>A0ABP1FZM6_9CHLO</name>
<dbReference type="PANTHER" id="PTHR20835">
    <property type="entry name" value="E3 UBIQUITIN-PROTEIN LIGASE PPP1R11-RELATED"/>
    <property type="match status" value="1"/>
</dbReference>
<proteinExistence type="predicted"/>
<feature type="compositionally biased region" description="Polar residues" evidence="1">
    <location>
        <begin position="1"/>
        <end position="12"/>
    </location>
</feature>
<gene>
    <name evidence="2" type="primary">g7138</name>
    <name evidence="2" type="ORF">VP750_LOCUS6108</name>
</gene>
<sequence>MQRIASETTLVSQVHAPAANPTSSTQPSGITEIITLRLAPRRKKKAVKWAGDVVDNEHLNKRSSKKCCIFHKQQPFGEWSDDESEMPCRDT</sequence>
<evidence type="ECO:0000313" key="3">
    <source>
        <dbReference type="Proteomes" id="UP001497392"/>
    </source>
</evidence>
<evidence type="ECO:0000313" key="2">
    <source>
        <dbReference type="EMBL" id="CAL5224449.1"/>
    </source>
</evidence>
<feature type="region of interest" description="Disordered" evidence="1">
    <location>
        <begin position="1"/>
        <end position="28"/>
    </location>
</feature>
<organism evidence="2 3">
    <name type="scientific">Coccomyxa viridis</name>
    <dbReference type="NCBI Taxonomy" id="1274662"/>
    <lineage>
        <taxon>Eukaryota</taxon>
        <taxon>Viridiplantae</taxon>
        <taxon>Chlorophyta</taxon>
        <taxon>core chlorophytes</taxon>
        <taxon>Trebouxiophyceae</taxon>
        <taxon>Trebouxiophyceae incertae sedis</taxon>
        <taxon>Coccomyxaceae</taxon>
        <taxon>Coccomyxa</taxon>
    </lineage>
</organism>
<dbReference type="Proteomes" id="UP001497392">
    <property type="component" value="Unassembled WGS sequence"/>
</dbReference>
<dbReference type="InterPro" id="IPR011107">
    <property type="entry name" value="PPI_Ypi1"/>
</dbReference>
<dbReference type="Pfam" id="PF07491">
    <property type="entry name" value="PPI_Ypi1"/>
    <property type="match status" value="1"/>
</dbReference>
<keyword evidence="3" id="KW-1185">Reference proteome</keyword>
<dbReference type="EMBL" id="CAXHTA020000010">
    <property type="protein sequence ID" value="CAL5224449.1"/>
    <property type="molecule type" value="Genomic_DNA"/>
</dbReference>